<feature type="transmembrane region" description="Helical" evidence="2">
    <location>
        <begin position="306"/>
        <end position="328"/>
    </location>
</feature>
<evidence type="ECO:0000256" key="2">
    <source>
        <dbReference type="SAM" id="Phobius"/>
    </source>
</evidence>
<dbReference type="RefSeq" id="WP_186920276.1">
    <property type="nucleotide sequence ID" value="NZ_JACOPQ010000017.1"/>
</dbReference>
<keyword evidence="2" id="KW-0472">Membrane</keyword>
<proteinExistence type="predicted"/>
<dbReference type="InterPro" id="IPR011990">
    <property type="entry name" value="TPR-like_helical_dom_sf"/>
</dbReference>
<feature type="compositionally biased region" description="Acidic residues" evidence="1">
    <location>
        <begin position="114"/>
        <end position="126"/>
    </location>
</feature>
<dbReference type="SUPFAM" id="SSF48452">
    <property type="entry name" value="TPR-like"/>
    <property type="match status" value="1"/>
</dbReference>
<dbReference type="Pfam" id="PF13428">
    <property type="entry name" value="TPR_14"/>
    <property type="match status" value="1"/>
</dbReference>
<name>A0A8J6J9P9_9FIRM</name>
<evidence type="ECO:0000313" key="4">
    <source>
        <dbReference type="Proteomes" id="UP000607645"/>
    </source>
</evidence>
<dbReference type="Proteomes" id="UP000607645">
    <property type="component" value="Unassembled WGS sequence"/>
</dbReference>
<accession>A0A8J6J9P9</accession>
<feature type="region of interest" description="Disordered" evidence="1">
    <location>
        <begin position="28"/>
        <end position="128"/>
    </location>
</feature>
<dbReference type="EMBL" id="JACOPQ010000017">
    <property type="protein sequence ID" value="MBC5738547.1"/>
    <property type="molecule type" value="Genomic_DNA"/>
</dbReference>
<feature type="transmembrane region" description="Helical" evidence="2">
    <location>
        <begin position="140"/>
        <end position="163"/>
    </location>
</feature>
<keyword evidence="2" id="KW-0812">Transmembrane</keyword>
<sequence length="477" mass="49379">MTCPYCGGKNAAGDQFCRTCGRTLLDGPIPFTDPEPAFPPPDVENEAAAPVVLTLEPPSPSAGEEAAFSTRPPPLTEEAAAPDLPPVEEPPVPDNPPGPDLPPFPPPPPASTEDWPDEEYGADEDGAPLPLYPPRWPRAVLLPLLLSLALFLATTAAGLSTALTLGGGGGALRAAAPGLPLSLLSPLRLMAGLSSPAAAAGFWLLAAGLALALFRLASRPLAAWRWLGPALALGGLLLLLAGIRFSAFTSLLPGSWAPLLSALERDNGLSWRIFVAGVSLLAAGLVVLLSACAVRRGPAERRGLSLALLTLCALLLFSSASATLSGAYTATAGTLTRSVLLTPPEDPALHKARAADREGDHQKVLELLSGLPSDATAEIPLLLARSHMALNDPDNALAVLRQGLEQFPRDAALSAAMADALTALGNRAAVAAASDRARIDKAISYYQEAQRYAPENTTLSLAILALNEMAAQYQPAP</sequence>
<feature type="transmembrane region" description="Helical" evidence="2">
    <location>
        <begin position="189"/>
        <end position="214"/>
    </location>
</feature>
<protein>
    <submittedName>
        <fullName evidence="3">Tetratricopeptide repeat protein</fullName>
    </submittedName>
</protein>
<feature type="compositionally biased region" description="Pro residues" evidence="1">
    <location>
        <begin position="83"/>
        <end position="110"/>
    </location>
</feature>
<comment type="caution">
    <text evidence="3">The sequence shown here is derived from an EMBL/GenBank/DDBJ whole genome shotgun (WGS) entry which is preliminary data.</text>
</comment>
<evidence type="ECO:0000256" key="1">
    <source>
        <dbReference type="SAM" id="MobiDB-lite"/>
    </source>
</evidence>
<reference evidence="3" key="1">
    <citation type="submission" date="2020-08" db="EMBL/GenBank/DDBJ databases">
        <title>Genome public.</title>
        <authorList>
            <person name="Liu C."/>
            <person name="Sun Q."/>
        </authorList>
    </citation>
    <scope>NUCLEOTIDE SEQUENCE</scope>
    <source>
        <strain evidence="3">NSJ-52</strain>
    </source>
</reference>
<feature type="transmembrane region" description="Helical" evidence="2">
    <location>
        <begin position="226"/>
        <end position="249"/>
    </location>
</feature>
<organism evidence="3 4">
    <name type="scientific">Lawsonibacter faecis</name>
    <dbReference type="NCBI Taxonomy" id="2763052"/>
    <lineage>
        <taxon>Bacteria</taxon>
        <taxon>Bacillati</taxon>
        <taxon>Bacillota</taxon>
        <taxon>Clostridia</taxon>
        <taxon>Eubacteriales</taxon>
        <taxon>Oscillospiraceae</taxon>
        <taxon>Lawsonibacter</taxon>
    </lineage>
</organism>
<feature type="transmembrane region" description="Helical" evidence="2">
    <location>
        <begin position="269"/>
        <end position="294"/>
    </location>
</feature>
<keyword evidence="4" id="KW-1185">Reference proteome</keyword>
<dbReference type="Gene3D" id="1.25.40.10">
    <property type="entry name" value="Tetratricopeptide repeat domain"/>
    <property type="match status" value="1"/>
</dbReference>
<evidence type="ECO:0000313" key="3">
    <source>
        <dbReference type="EMBL" id="MBC5738547.1"/>
    </source>
</evidence>
<gene>
    <name evidence="3" type="ORF">H8S62_16155</name>
</gene>
<feature type="compositionally biased region" description="Pro residues" evidence="1">
    <location>
        <begin position="31"/>
        <end position="42"/>
    </location>
</feature>
<dbReference type="AlphaFoldDB" id="A0A8J6J9P9"/>
<keyword evidence="2" id="KW-1133">Transmembrane helix</keyword>